<dbReference type="Gene3D" id="3.30.559.10">
    <property type="entry name" value="Chloramphenicol acetyltransferase-like domain"/>
    <property type="match status" value="2"/>
</dbReference>
<comment type="similarity">
    <text evidence="1">Belongs to the plant acyltransferase family.</text>
</comment>
<evidence type="ECO:0000256" key="2">
    <source>
        <dbReference type="ARBA" id="ARBA00022679"/>
    </source>
</evidence>
<evidence type="ECO:0000313" key="4">
    <source>
        <dbReference type="Proteomes" id="UP001163823"/>
    </source>
</evidence>
<dbReference type="AlphaFoldDB" id="A0AAD7L407"/>
<dbReference type="PANTHER" id="PTHR31147">
    <property type="entry name" value="ACYL TRANSFERASE 4"/>
    <property type="match status" value="1"/>
</dbReference>
<dbReference type="EMBL" id="JARAOO010000011">
    <property type="protein sequence ID" value="KAJ7951169.1"/>
    <property type="molecule type" value="Genomic_DNA"/>
</dbReference>
<dbReference type="InterPro" id="IPR023213">
    <property type="entry name" value="CAT-like_dom_sf"/>
</dbReference>
<dbReference type="InterPro" id="IPR050898">
    <property type="entry name" value="Plant_acyltransferase"/>
</dbReference>
<dbReference type="GO" id="GO:0016740">
    <property type="term" value="F:transferase activity"/>
    <property type="evidence" value="ECO:0007669"/>
    <property type="project" value="UniProtKB-KW"/>
</dbReference>
<dbReference type="PANTHER" id="PTHR31147:SF66">
    <property type="entry name" value="OS05G0315700 PROTEIN"/>
    <property type="match status" value="1"/>
</dbReference>
<proteinExistence type="inferred from homology"/>
<sequence length="441" mass="49278">MPSLISSLQYLKVRRWEPELIGPAKPTPCEEKKLSDIDSQESYRFQVPFAMFYPNNPLNEGEIDPVKVIREALGKALVPYYPFAGRLIEGPKQKLIVDCNGQGVLFIEAEADVTLDQLGDTIQPPCPFLDEFLHQVPGSEGITGCPLLLIQVTRLLCGGFVFAVRLNHTMADSLGLAQFLKAVAEFARGATELSVSPVWERHILNARDPPRITCTHNEYDLETNNKAYQIMEENHNMINESFYFGPKEINAIRKHVQERCTTFELLTACLWKCRTVALEFDPEEIVRLSITVNLRGKKHQNLHIPSGYYGNGFGFPAVTSKAGLVCENSLGYVVELVKKGKSEMSEEYIKSVADLMEIKGQPGLVLNGNFIVSDNTRVGFGEIDFGWGKALCAGPANALTLISFYSQYRSRGEEGIAVPICLPEFAMERFCQELKRMTGKP</sequence>
<keyword evidence="2" id="KW-0808">Transferase</keyword>
<evidence type="ECO:0000313" key="3">
    <source>
        <dbReference type="EMBL" id="KAJ7951169.1"/>
    </source>
</evidence>
<protein>
    <submittedName>
        <fullName evidence="3">Benzyl alcohol O-benzoyltransferase</fullName>
    </submittedName>
</protein>
<name>A0AAD7L407_QUISA</name>
<comment type="caution">
    <text evidence="3">The sequence shown here is derived from an EMBL/GenBank/DDBJ whole genome shotgun (WGS) entry which is preliminary data.</text>
</comment>
<reference evidence="3" key="1">
    <citation type="journal article" date="2023" name="Science">
        <title>Elucidation of the pathway for biosynthesis of saponin adjuvants from the soapbark tree.</title>
        <authorList>
            <person name="Reed J."/>
            <person name="Orme A."/>
            <person name="El-Demerdash A."/>
            <person name="Owen C."/>
            <person name="Martin L.B.B."/>
            <person name="Misra R.C."/>
            <person name="Kikuchi S."/>
            <person name="Rejzek M."/>
            <person name="Martin A.C."/>
            <person name="Harkess A."/>
            <person name="Leebens-Mack J."/>
            <person name="Louveau T."/>
            <person name="Stephenson M.J."/>
            <person name="Osbourn A."/>
        </authorList>
    </citation>
    <scope>NUCLEOTIDE SEQUENCE</scope>
    <source>
        <strain evidence="3">S10</strain>
    </source>
</reference>
<organism evidence="3 4">
    <name type="scientific">Quillaja saponaria</name>
    <name type="common">Soap bark tree</name>
    <dbReference type="NCBI Taxonomy" id="32244"/>
    <lineage>
        <taxon>Eukaryota</taxon>
        <taxon>Viridiplantae</taxon>
        <taxon>Streptophyta</taxon>
        <taxon>Embryophyta</taxon>
        <taxon>Tracheophyta</taxon>
        <taxon>Spermatophyta</taxon>
        <taxon>Magnoliopsida</taxon>
        <taxon>eudicotyledons</taxon>
        <taxon>Gunneridae</taxon>
        <taxon>Pentapetalae</taxon>
        <taxon>rosids</taxon>
        <taxon>fabids</taxon>
        <taxon>Fabales</taxon>
        <taxon>Quillajaceae</taxon>
        <taxon>Quillaja</taxon>
    </lineage>
</organism>
<dbReference type="Pfam" id="PF02458">
    <property type="entry name" value="Transferase"/>
    <property type="match status" value="1"/>
</dbReference>
<keyword evidence="4" id="KW-1185">Reference proteome</keyword>
<dbReference type="Proteomes" id="UP001163823">
    <property type="component" value="Chromosome 11"/>
</dbReference>
<gene>
    <name evidence="3" type="ORF">O6P43_027256</name>
</gene>
<accession>A0AAD7L407</accession>
<dbReference type="KEGG" id="qsa:O6P43_027256"/>
<evidence type="ECO:0000256" key="1">
    <source>
        <dbReference type="ARBA" id="ARBA00009861"/>
    </source>
</evidence>